<gene>
    <name evidence="15" type="ORF">A4R43_07785</name>
</gene>
<dbReference type="GO" id="GO:0016887">
    <property type="term" value="F:ATP hydrolysis activity"/>
    <property type="evidence" value="ECO:0007669"/>
    <property type="project" value="InterPro"/>
</dbReference>
<protein>
    <submittedName>
        <fullName evidence="15">ABC transporter</fullName>
    </submittedName>
</protein>
<evidence type="ECO:0000256" key="1">
    <source>
        <dbReference type="ARBA" id="ARBA00004429"/>
    </source>
</evidence>
<dbReference type="Pfam" id="PF00664">
    <property type="entry name" value="ABC_membrane"/>
    <property type="match status" value="1"/>
</dbReference>
<evidence type="ECO:0000256" key="10">
    <source>
        <dbReference type="ARBA" id="ARBA00023455"/>
    </source>
</evidence>
<reference evidence="15 16" key="1">
    <citation type="submission" date="2016-04" db="EMBL/GenBank/DDBJ databases">
        <title>Complete genome sequence and analysis of deep-sea sediment isolate, Amycolatopsis sp. WP1.</title>
        <authorList>
            <person name="Wang H."/>
            <person name="Chen S."/>
            <person name="Wu Q."/>
        </authorList>
    </citation>
    <scope>NUCLEOTIDE SEQUENCE [LARGE SCALE GENOMIC DNA]</scope>
    <source>
        <strain evidence="15 16">WP1</strain>
    </source>
</reference>
<feature type="region of interest" description="Disordered" evidence="11">
    <location>
        <begin position="1"/>
        <end position="24"/>
    </location>
</feature>
<feature type="transmembrane region" description="Helical" evidence="12">
    <location>
        <begin position="45"/>
        <end position="65"/>
    </location>
</feature>
<evidence type="ECO:0000256" key="12">
    <source>
        <dbReference type="SAM" id="Phobius"/>
    </source>
</evidence>
<dbReference type="FunFam" id="3.40.50.300:FF:000221">
    <property type="entry name" value="Multidrug ABC transporter ATP-binding protein"/>
    <property type="match status" value="1"/>
</dbReference>
<keyword evidence="16" id="KW-1185">Reference proteome</keyword>
<dbReference type="Pfam" id="PF00005">
    <property type="entry name" value="ABC_tran"/>
    <property type="match status" value="1"/>
</dbReference>
<dbReference type="GO" id="GO:0140359">
    <property type="term" value="F:ABC-type transporter activity"/>
    <property type="evidence" value="ECO:0007669"/>
    <property type="project" value="InterPro"/>
</dbReference>
<evidence type="ECO:0000256" key="4">
    <source>
        <dbReference type="ARBA" id="ARBA00022519"/>
    </source>
</evidence>
<dbReference type="InterPro" id="IPR003439">
    <property type="entry name" value="ABC_transporter-like_ATP-bd"/>
</dbReference>
<dbReference type="PROSITE" id="PS50893">
    <property type="entry name" value="ABC_TRANSPORTER_2"/>
    <property type="match status" value="1"/>
</dbReference>
<evidence type="ECO:0000256" key="7">
    <source>
        <dbReference type="ARBA" id="ARBA00022840"/>
    </source>
</evidence>
<dbReference type="PROSITE" id="PS00211">
    <property type="entry name" value="ABC_TRANSPORTER_1"/>
    <property type="match status" value="1"/>
</dbReference>
<dbReference type="OrthoDB" id="9806127at2"/>
<keyword evidence="6" id="KW-0547">Nucleotide-binding</keyword>
<feature type="transmembrane region" description="Helical" evidence="12">
    <location>
        <begin position="85"/>
        <end position="110"/>
    </location>
</feature>
<evidence type="ECO:0000256" key="11">
    <source>
        <dbReference type="SAM" id="MobiDB-lite"/>
    </source>
</evidence>
<dbReference type="PROSITE" id="PS50929">
    <property type="entry name" value="ABC_TM1F"/>
    <property type="match status" value="1"/>
</dbReference>
<feature type="transmembrane region" description="Helical" evidence="12">
    <location>
        <begin position="185"/>
        <end position="203"/>
    </location>
</feature>
<dbReference type="GO" id="GO:0034040">
    <property type="term" value="F:ATPase-coupled lipid transmembrane transporter activity"/>
    <property type="evidence" value="ECO:0007669"/>
    <property type="project" value="TreeGrafter"/>
</dbReference>
<dbReference type="Gene3D" id="3.40.50.300">
    <property type="entry name" value="P-loop containing nucleotide triphosphate hydrolases"/>
    <property type="match status" value="1"/>
</dbReference>
<dbReference type="InterPro" id="IPR039421">
    <property type="entry name" value="Type_1_exporter"/>
</dbReference>
<organism evidence="15 16">
    <name type="scientific">Amycolatopsis albispora</name>
    <dbReference type="NCBI Taxonomy" id="1804986"/>
    <lineage>
        <taxon>Bacteria</taxon>
        <taxon>Bacillati</taxon>
        <taxon>Actinomycetota</taxon>
        <taxon>Actinomycetes</taxon>
        <taxon>Pseudonocardiales</taxon>
        <taxon>Pseudonocardiaceae</taxon>
        <taxon>Amycolatopsis</taxon>
    </lineage>
</organism>
<evidence type="ECO:0000256" key="8">
    <source>
        <dbReference type="ARBA" id="ARBA00022989"/>
    </source>
</evidence>
<name>A0A344L314_9PSEU</name>
<keyword evidence="7" id="KW-0067">ATP-binding</keyword>
<sequence length="598" mass="63464">MTAVAERGTEAANSARTSTPPAREARRAAEALAELRRPVSWRIRLAMALAAVGALAALVPFAALAELAELLLAPGPVDRDAVVTVAWFVVAGIGIRGLLIGLALAITHFADVDLQAVLRRRIVRRLSGVPLGWFSENSSGAVRKVAQNDIADLHHLVAHHSVDMTTAVVLPLGGLGYLCWLDWRLALLAVGTLPFFAAAYAWMMRGYHEKMAEMNTAHGRISSAVVEFVSGIGVVKAFGRARRAHESYQRAAEAYGRFFADWVRPMLRLEAISSMLISAPVVGLVSALGVVWFVNQGWITPAEALAGVLVALVIPTTVTALSFGGEDRRVAAAAALRLRGLLDTPVLPVASPSRKPADHRVTLDDVRFSYDGSTDVLRGVSLELRPGTVTALVGPSGSGKSTLATLLPRFHDVTGGAVRIGGVDVRDIAPDELYRWIGFVLQDVALVHGTVADNIRLGRPDAGHDEVVAAATAAQIHQRITELPGGYDTVDAQFSGGEAQRIAIARALLADTPVLVLDEATAFADPESEAAVQDALSELAAGRTLLVIAHRLRTIASADQIVVLDCGVVAERGTHTELLAGHGRYAALWAAQEEDSNE</sequence>
<comment type="similarity">
    <text evidence="10">Belongs to the ABC transporter superfamily. Siderophore-Fe(3+) uptake transporter (SIUT) (TC 3.A.1.21) family.</text>
</comment>
<dbReference type="SUPFAM" id="SSF52540">
    <property type="entry name" value="P-loop containing nucleoside triphosphate hydrolases"/>
    <property type="match status" value="1"/>
</dbReference>
<proteinExistence type="inferred from homology"/>
<dbReference type="InterPro" id="IPR003593">
    <property type="entry name" value="AAA+_ATPase"/>
</dbReference>
<dbReference type="AlphaFoldDB" id="A0A344L314"/>
<dbReference type="EMBL" id="CP015163">
    <property type="protein sequence ID" value="AXB42438.1"/>
    <property type="molecule type" value="Genomic_DNA"/>
</dbReference>
<dbReference type="GO" id="GO:0005886">
    <property type="term" value="C:plasma membrane"/>
    <property type="evidence" value="ECO:0007669"/>
    <property type="project" value="UniProtKB-SubCell"/>
</dbReference>
<keyword evidence="3" id="KW-1003">Cell membrane</keyword>
<dbReference type="KEGG" id="aab:A4R43_07785"/>
<keyword evidence="9 12" id="KW-0472">Membrane</keyword>
<dbReference type="SUPFAM" id="SSF90123">
    <property type="entry name" value="ABC transporter transmembrane region"/>
    <property type="match status" value="1"/>
</dbReference>
<dbReference type="RefSeq" id="WP_113691710.1">
    <property type="nucleotide sequence ID" value="NZ_CP015163.1"/>
</dbReference>
<evidence type="ECO:0000256" key="9">
    <source>
        <dbReference type="ARBA" id="ARBA00023136"/>
    </source>
</evidence>
<comment type="subcellular location">
    <subcellularLocation>
        <location evidence="1">Cell inner membrane</location>
        <topology evidence="1">Multi-pass membrane protein</topology>
    </subcellularLocation>
</comment>
<feature type="transmembrane region" description="Helical" evidence="12">
    <location>
        <begin position="304"/>
        <end position="323"/>
    </location>
</feature>
<evidence type="ECO:0000313" key="16">
    <source>
        <dbReference type="Proteomes" id="UP000250434"/>
    </source>
</evidence>
<dbReference type="Gene3D" id="1.20.1560.10">
    <property type="entry name" value="ABC transporter type 1, transmembrane domain"/>
    <property type="match status" value="1"/>
</dbReference>
<dbReference type="GO" id="GO:0005524">
    <property type="term" value="F:ATP binding"/>
    <property type="evidence" value="ECO:0007669"/>
    <property type="project" value="UniProtKB-KW"/>
</dbReference>
<dbReference type="PANTHER" id="PTHR24221:SF654">
    <property type="entry name" value="ATP-BINDING CASSETTE SUB-FAMILY B MEMBER 6"/>
    <property type="match status" value="1"/>
</dbReference>
<dbReference type="InterPro" id="IPR027417">
    <property type="entry name" value="P-loop_NTPase"/>
</dbReference>
<evidence type="ECO:0000259" key="13">
    <source>
        <dbReference type="PROSITE" id="PS50893"/>
    </source>
</evidence>
<keyword evidence="8 12" id="KW-1133">Transmembrane helix</keyword>
<evidence type="ECO:0000256" key="5">
    <source>
        <dbReference type="ARBA" id="ARBA00022692"/>
    </source>
</evidence>
<evidence type="ECO:0000259" key="14">
    <source>
        <dbReference type="PROSITE" id="PS50929"/>
    </source>
</evidence>
<dbReference type="InterPro" id="IPR036640">
    <property type="entry name" value="ABC1_TM_sf"/>
</dbReference>
<accession>A0A344L314</accession>
<dbReference type="PANTHER" id="PTHR24221">
    <property type="entry name" value="ATP-BINDING CASSETTE SUB-FAMILY B"/>
    <property type="match status" value="1"/>
</dbReference>
<evidence type="ECO:0000256" key="2">
    <source>
        <dbReference type="ARBA" id="ARBA00022448"/>
    </source>
</evidence>
<keyword evidence="4" id="KW-0997">Cell inner membrane</keyword>
<keyword evidence="5 12" id="KW-0812">Transmembrane</keyword>
<keyword evidence="2" id="KW-0813">Transport</keyword>
<feature type="transmembrane region" description="Helical" evidence="12">
    <location>
        <begin position="271"/>
        <end position="292"/>
    </location>
</feature>
<dbReference type="InterPro" id="IPR011527">
    <property type="entry name" value="ABC1_TM_dom"/>
</dbReference>
<dbReference type="InterPro" id="IPR017871">
    <property type="entry name" value="ABC_transporter-like_CS"/>
</dbReference>
<evidence type="ECO:0000313" key="15">
    <source>
        <dbReference type="EMBL" id="AXB42438.1"/>
    </source>
</evidence>
<evidence type="ECO:0000256" key="6">
    <source>
        <dbReference type="ARBA" id="ARBA00022741"/>
    </source>
</evidence>
<feature type="domain" description="ABC transporter" evidence="13">
    <location>
        <begin position="361"/>
        <end position="591"/>
    </location>
</feature>
<feature type="domain" description="ABC transmembrane type-1" evidence="14">
    <location>
        <begin position="45"/>
        <end position="322"/>
    </location>
</feature>
<dbReference type="SMART" id="SM00382">
    <property type="entry name" value="AAA"/>
    <property type="match status" value="1"/>
</dbReference>
<dbReference type="Proteomes" id="UP000250434">
    <property type="component" value="Chromosome"/>
</dbReference>
<evidence type="ECO:0000256" key="3">
    <source>
        <dbReference type="ARBA" id="ARBA00022475"/>
    </source>
</evidence>
<dbReference type="CDD" id="cd07346">
    <property type="entry name" value="ABC_6TM_exporters"/>
    <property type="match status" value="1"/>
</dbReference>